<protein>
    <recommendedName>
        <fullName evidence="3">NAD(P)-dependent oxidoreductase</fullName>
    </recommendedName>
</protein>
<dbReference type="OrthoDB" id="2938417at2"/>
<evidence type="ECO:0000313" key="1">
    <source>
        <dbReference type="EMBL" id="TCJ04428.1"/>
    </source>
</evidence>
<proteinExistence type="predicted"/>
<organism evidence="1 2">
    <name type="scientific">Cytobacillus praedii</name>
    <dbReference type="NCBI Taxonomy" id="1742358"/>
    <lineage>
        <taxon>Bacteria</taxon>
        <taxon>Bacillati</taxon>
        <taxon>Bacillota</taxon>
        <taxon>Bacilli</taxon>
        <taxon>Bacillales</taxon>
        <taxon>Bacillaceae</taxon>
        <taxon>Cytobacillus</taxon>
    </lineage>
</organism>
<keyword evidence="2" id="KW-1185">Reference proteome</keyword>
<dbReference type="STRING" id="1742358.GCA_001439605_01145"/>
<dbReference type="Proteomes" id="UP000293846">
    <property type="component" value="Unassembled WGS sequence"/>
</dbReference>
<evidence type="ECO:0008006" key="3">
    <source>
        <dbReference type="Google" id="ProtNLM"/>
    </source>
</evidence>
<evidence type="ECO:0000313" key="2">
    <source>
        <dbReference type="Proteomes" id="UP000293846"/>
    </source>
</evidence>
<sequence length="165" mass="19494">MDRAVIIGTYESFGFYFSTSLLEEGYEVTGVHYVDMDEELVEKKRMEIGRNANFQEVVQKEWLPFTEIQEQTLIIVDLNYFFLSKLDYAMEISENLNKFLVHNENKIKDTQSKVICLLPIEDHESPYESHKLIQYVKASNFHCHYFSRELEISKETIKDLIESGF</sequence>
<dbReference type="RefSeq" id="WP_131236783.1">
    <property type="nucleotide sequence ID" value="NZ_CP183326.1"/>
</dbReference>
<name>A0A4R1B1T3_9BACI</name>
<gene>
    <name evidence="1" type="ORF">E0Y62_10045</name>
</gene>
<comment type="caution">
    <text evidence="1">The sequence shown here is derived from an EMBL/GenBank/DDBJ whole genome shotgun (WGS) entry which is preliminary data.</text>
</comment>
<reference evidence="1 2" key="1">
    <citation type="submission" date="2019-03" db="EMBL/GenBank/DDBJ databases">
        <authorList>
            <person name="Jensen L."/>
            <person name="Storgaard J."/>
            <person name="Sulaj E."/>
            <person name="Schramm A."/>
            <person name="Marshall I.P.G."/>
        </authorList>
    </citation>
    <scope>NUCLEOTIDE SEQUENCE [LARGE SCALE GENOMIC DNA]</scope>
    <source>
        <strain evidence="1 2">2017H2G3</strain>
    </source>
</reference>
<dbReference type="AlphaFoldDB" id="A0A4R1B1T3"/>
<accession>A0A4R1B1T3</accession>
<dbReference type="EMBL" id="SJTH01000009">
    <property type="protein sequence ID" value="TCJ04428.1"/>
    <property type="molecule type" value="Genomic_DNA"/>
</dbReference>